<feature type="domain" description="Aspartyl/asparaginy/proline hydroxylase" evidence="4">
    <location>
        <begin position="160"/>
        <end position="321"/>
    </location>
</feature>
<accession>A0ABX2EN62</accession>
<keyword evidence="6" id="KW-1185">Reference proteome</keyword>
<dbReference type="RefSeq" id="WP_173128215.1">
    <property type="nucleotide sequence ID" value="NZ_JABRWJ010000007.1"/>
</dbReference>
<evidence type="ECO:0000313" key="5">
    <source>
        <dbReference type="EMBL" id="NRF70070.1"/>
    </source>
</evidence>
<evidence type="ECO:0000313" key="6">
    <source>
        <dbReference type="Proteomes" id="UP000737171"/>
    </source>
</evidence>
<evidence type="ECO:0000256" key="1">
    <source>
        <dbReference type="ARBA" id="ARBA00007730"/>
    </source>
</evidence>
<dbReference type="InterPro" id="IPR007803">
    <property type="entry name" value="Asp/Arg/Pro-Hydrxlase"/>
</dbReference>
<dbReference type="SUPFAM" id="SSF51197">
    <property type="entry name" value="Clavaminate synthase-like"/>
    <property type="match status" value="1"/>
</dbReference>
<dbReference type="PANTHER" id="PTHR46332:SF5">
    <property type="entry name" value="ASPARTATE BETA-HYDROXYLASE DOMAIN CONTAINING 2"/>
    <property type="match status" value="1"/>
</dbReference>
<dbReference type="EMBL" id="JABRWJ010000007">
    <property type="protein sequence ID" value="NRF70070.1"/>
    <property type="molecule type" value="Genomic_DNA"/>
</dbReference>
<keyword evidence="2" id="KW-0223">Dioxygenase</keyword>
<evidence type="ECO:0000256" key="2">
    <source>
        <dbReference type="ARBA" id="ARBA00022964"/>
    </source>
</evidence>
<dbReference type="Proteomes" id="UP000737171">
    <property type="component" value="Unassembled WGS sequence"/>
</dbReference>
<reference evidence="5 6" key="1">
    <citation type="submission" date="2020-05" db="EMBL/GenBank/DDBJ databases">
        <title>Aquincola sp. isolate from soil.</title>
        <authorList>
            <person name="Han J."/>
            <person name="Kim D.-U."/>
        </authorList>
    </citation>
    <scope>NUCLEOTIDE SEQUENCE [LARGE SCALE GENOMIC DNA]</scope>
    <source>
        <strain evidence="5 6">S2</strain>
    </source>
</reference>
<dbReference type="InterPro" id="IPR027443">
    <property type="entry name" value="IPNS-like_sf"/>
</dbReference>
<protein>
    <submittedName>
        <fullName evidence="5">Aspartyl/asparaginyl beta-hydroxylase domain-containing protein</fullName>
    </submittedName>
</protein>
<name>A0ABX2EN62_9BURK</name>
<dbReference type="Gene3D" id="2.60.120.330">
    <property type="entry name" value="B-lactam Antibiotic, Isopenicillin N Synthase, Chain"/>
    <property type="match status" value="1"/>
</dbReference>
<organism evidence="5 6">
    <name type="scientific">Pseudaquabacterium terrae</name>
    <dbReference type="NCBI Taxonomy" id="2732868"/>
    <lineage>
        <taxon>Bacteria</taxon>
        <taxon>Pseudomonadati</taxon>
        <taxon>Pseudomonadota</taxon>
        <taxon>Betaproteobacteria</taxon>
        <taxon>Burkholderiales</taxon>
        <taxon>Sphaerotilaceae</taxon>
        <taxon>Pseudaquabacterium</taxon>
    </lineage>
</organism>
<keyword evidence="3" id="KW-0560">Oxidoreductase</keyword>
<sequence>MNHRSTTADFESTVRAALGRRDLAAARQAVEAVLAREPRNVLALLLKGDVLLAEGDAAAAAAFYEAAIVAVPEGAVVPHALRRELERAETERARLVAQLAQDFRRSIGPPSSPRFAQALDILLGERQFYPSQPRHFHFPELPTIQFHDRSAFPWLDAIEAATDDIRAEMLAVLDAGDLVPYVQSDPRRPAQRGGLVDNPQWSAFFLWQHGQVVARNAERCPRTMAALAHAPLTQMPGRSPAALFSVLRPGTRIPPHHGFVNTRLIVHLPLVVPQGCALRVGNEVREWVEGRAWLFDDTIEHEAWNPTDRTRVILLFEVWRPELSAAERAQVSAMFEAVDRQRGAPGEWSI</sequence>
<dbReference type="PANTHER" id="PTHR46332">
    <property type="entry name" value="ASPARTATE BETA-HYDROXYLASE DOMAIN-CONTAINING PROTEIN 2"/>
    <property type="match status" value="1"/>
</dbReference>
<proteinExistence type="inferred from homology"/>
<dbReference type="Pfam" id="PF05118">
    <property type="entry name" value="Asp_Arg_Hydrox"/>
    <property type="match status" value="1"/>
</dbReference>
<evidence type="ECO:0000256" key="3">
    <source>
        <dbReference type="ARBA" id="ARBA00023002"/>
    </source>
</evidence>
<dbReference type="SUPFAM" id="SSF48452">
    <property type="entry name" value="TPR-like"/>
    <property type="match status" value="1"/>
</dbReference>
<dbReference type="InterPro" id="IPR011990">
    <property type="entry name" value="TPR-like_helical_dom_sf"/>
</dbReference>
<dbReference type="Gene3D" id="1.25.40.10">
    <property type="entry name" value="Tetratricopeptide repeat domain"/>
    <property type="match status" value="1"/>
</dbReference>
<comment type="similarity">
    <text evidence="1">Belongs to the aspartyl/asparaginyl beta-hydroxylase family.</text>
</comment>
<dbReference type="InterPro" id="IPR051821">
    <property type="entry name" value="Asp/Asn_beta-hydroxylase"/>
</dbReference>
<comment type="caution">
    <text evidence="5">The sequence shown here is derived from an EMBL/GenBank/DDBJ whole genome shotgun (WGS) entry which is preliminary data.</text>
</comment>
<gene>
    <name evidence="5" type="ORF">HLB44_23985</name>
</gene>
<dbReference type="Pfam" id="PF13432">
    <property type="entry name" value="TPR_16"/>
    <property type="match status" value="1"/>
</dbReference>
<evidence type="ECO:0000259" key="4">
    <source>
        <dbReference type="Pfam" id="PF05118"/>
    </source>
</evidence>